<name>A0A1X0AQJ8_9MYCO</name>
<feature type="transmembrane region" description="Helical" evidence="1">
    <location>
        <begin position="300"/>
        <end position="323"/>
    </location>
</feature>
<proteinExistence type="predicted"/>
<feature type="transmembrane region" description="Helical" evidence="1">
    <location>
        <begin position="123"/>
        <end position="143"/>
    </location>
</feature>
<dbReference type="RefSeq" id="WP_083166316.1">
    <property type="nucleotide sequence ID" value="NZ_MVHF01000026.1"/>
</dbReference>
<organism evidence="2 3">
    <name type="scientific">Mycobacterium aquaticum</name>
    <dbReference type="NCBI Taxonomy" id="1927124"/>
    <lineage>
        <taxon>Bacteria</taxon>
        <taxon>Bacillati</taxon>
        <taxon>Actinomycetota</taxon>
        <taxon>Actinomycetes</taxon>
        <taxon>Mycobacteriales</taxon>
        <taxon>Mycobacteriaceae</taxon>
        <taxon>Mycobacterium</taxon>
    </lineage>
</organism>
<accession>A0A1X0AQJ8</accession>
<comment type="caution">
    <text evidence="2">The sequence shown here is derived from an EMBL/GenBank/DDBJ whole genome shotgun (WGS) entry which is preliminary data.</text>
</comment>
<evidence type="ECO:0000313" key="2">
    <source>
        <dbReference type="EMBL" id="ORA32317.1"/>
    </source>
</evidence>
<dbReference type="Proteomes" id="UP000192448">
    <property type="component" value="Unassembled WGS sequence"/>
</dbReference>
<keyword evidence="1" id="KW-0472">Membrane</keyword>
<sequence>MPKRPVSETDDTGYFVPGVLPMWRAAGLSLAVAGSAVFNGVGALGAVLIAVVVVYALGRLHRQAPEAPATGDLVGSTLGPSAARFTGMIQLAAYAVMAAGVAVSLGGLSFYHSADPASAMASWWWPTLSLAFVGLAATLVAVLPTRTIGATAAVLAAVGLLVYFYVGLAIIAKMLSGAAPLDIGPQRFSSALVALAVVIPLGLGLVGFEVASAANGRLRSVSRPLGVVLAAVAVCTVTLLVAVNVATAGGFQYQAGSFSSIAIEIFGEPSRLWLLAGPVPLSCAAVLALLWAATRVAGRLFGGGVATSCLVAAGTAVVAVALCRYQREISGLLSIVAALLLLVVYVLVAEANSRVSGAPAAMQVPRIVMLATAAGVVFIPLRARDFAIAAWWPLGVTVLIVGVAALLSGVGRTARPAPQPH</sequence>
<keyword evidence="3" id="KW-1185">Reference proteome</keyword>
<feature type="transmembrane region" description="Helical" evidence="1">
    <location>
        <begin position="329"/>
        <end position="348"/>
    </location>
</feature>
<feature type="transmembrane region" description="Helical" evidence="1">
    <location>
        <begin position="30"/>
        <end position="57"/>
    </location>
</feature>
<keyword evidence="1" id="KW-0812">Transmembrane</keyword>
<feature type="transmembrane region" description="Helical" evidence="1">
    <location>
        <begin position="225"/>
        <end position="252"/>
    </location>
</feature>
<feature type="transmembrane region" description="Helical" evidence="1">
    <location>
        <begin position="91"/>
        <end position="111"/>
    </location>
</feature>
<dbReference type="EMBL" id="MVHF01000026">
    <property type="protein sequence ID" value="ORA32317.1"/>
    <property type="molecule type" value="Genomic_DNA"/>
</dbReference>
<keyword evidence="1" id="KW-1133">Transmembrane helix</keyword>
<feature type="transmembrane region" description="Helical" evidence="1">
    <location>
        <begin position="272"/>
        <end position="293"/>
    </location>
</feature>
<dbReference type="Gene3D" id="1.20.1740.10">
    <property type="entry name" value="Amino acid/polyamine transporter I"/>
    <property type="match status" value="1"/>
</dbReference>
<evidence type="ECO:0008006" key="4">
    <source>
        <dbReference type="Google" id="ProtNLM"/>
    </source>
</evidence>
<evidence type="ECO:0000313" key="3">
    <source>
        <dbReference type="Proteomes" id="UP000192448"/>
    </source>
</evidence>
<evidence type="ECO:0000256" key="1">
    <source>
        <dbReference type="SAM" id="Phobius"/>
    </source>
</evidence>
<feature type="transmembrane region" description="Helical" evidence="1">
    <location>
        <begin position="191"/>
        <end position="213"/>
    </location>
</feature>
<dbReference type="STRING" id="1927124.BST13_22905"/>
<feature type="transmembrane region" description="Helical" evidence="1">
    <location>
        <begin position="386"/>
        <end position="407"/>
    </location>
</feature>
<gene>
    <name evidence="2" type="ORF">BST13_22905</name>
</gene>
<protein>
    <recommendedName>
        <fullName evidence="4">Amino acid permease</fullName>
    </recommendedName>
</protein>
<feature type="transmembrane region" description="Helical" evidence="1">
    <location>
        <begin position="360"/>
        <end position="380"/>
    </location>
</feature>
<dbReference type="AlphaFoldDB" id="A0A1X0AQJ8"/>
<feature type="transmembrane region" description="Helical" evidence="1">
    <location>
        <begin position="150"/>
        <end position="171"/>
    </location>
</feature>
<reference evidence="2 3" key="1">
    <citation type="submission" date="2017-02" db="EMBL/GenBank/DDBJ databases">
        <title>The new phylogeny of genus Mycobacterium.</title>
        <authorList>
            <person name="Tortoli E."/>
            <person name="Trovato A."/>
            <person name="Cirillo D.M."/>
        </authorList>
    </citation>
    <scope>NUCLEOTIDE SEQUENCE [LARGE SCALE GENOMIC DNA]</scope>
    <source>
        <strain evidence="2 3">RW6</strain>
    </source>
</reference>